<organism evidence="11 12">
    <name type="scientific">Tritrichomonas musculus</name>
    <dbReference type="NCBI Taxonomy" id="1915356"/>
    <lineage>
        <taxon>Eukaryota</taxon>
        <taxon>Metamonada</taxon>
        <taxon>Parabasalia</taxon>
        <taxon>Tritrichomonadida</taxon>
        <taxon>Tritrichomonadidae</taxon>
        <taxon>Tritrichomonas</taxon>
    </lineage>
</organism>
<evidence type="ECO:0000256" key="3">
    <source>
        <dbReference type="ARBA" id="ARBA00013247"/>
    </source>
</evidence>
<sequence length="333" mass="36947">MAEVVFLEHENSKYISQSIVEELLDLGLIITHVGIEHSTFPNGEKYYRILIDSDFALLGKTSVYIASLTNDDDILGMYRIGATLAQLGVKRRIFVIPFLTYLSRDRASQSGEVVVSKCSTQMLGSIGNAAEGNVFIFLDPHYNCVLHYFEGPCLCVALDALNTLVRAISQLNYPHDKMVMGSTNLRRANWINRYAVAMGIPVSFCREKPKSSQLEENLVEAVIGDVKDSIVIIYDDIIQSGKTIISAAEQYLKAGASKVVAVATHITCCNEEHILNIINSPLEKIIVTNSHPITSHALVRESEKFMVVDISGVFVQCLYEILPSPEHLHRSSI</sequence>
<dbReference type="EC" id="2.7.6.1" evidence="3"/>
<proteinExistence type="inferred from homology"/>
<dbReference type="Gene3D" id="3.40.50.2020">
    <property type="match status" value="2"/>
</dbReference>
<dbReference type="InterPro" id="IPR029099">
    <property type="entry name" value="Pribosyltran_N"/>
</dbReference>
<name>A0ABR2IPL9_9EUKA</name>
<evidence type="ECO:0000256" key="1">
    <source>
        <dbReference type="ARBA" id="ARBA00004996"/>
    </source>
</evidence>
<evidence type="ECO:0000256" key="5">
    <source>
        <dbReference type="ARBA" id="ARBA00022727"/>
    </source>
</evidence>
<evidence type="ECO:0000313" key="11">
    <source>
        <dbReference type="EMBL" id="KAK8866908.1"/>
    </source>
</evidence>
<dbReference type="PANTHER" id="PTHR10210">
    <property type="entry name" value="RIBOSE-PHOSPHATE DIPHOSPHOKINASE FAMILY MEMBER"/>
    <property type="match status" value="1"/>
</dbReference>
<evidence type="ECO:0000256" key="9">
    <source>
        <dbReference type="ARBA" id="ARBA00049535"/>
    </source>
</evidence>
<evidence type="ECO:0000256" key="2">
    <source>
        <dbReference type="ARBA" id="ARBA00006478"/>
    </source>
</evidence>
<keyword evidence="4" id="KW-0808">Transferase</keyword>
<feature type="domain" description="Ribose-phosphate pyrophosphokinase N-terminal" evidence="10">
    <location>
        <begin position="8"/>
        <end position="127"/>
    </location>
</feature>
<evidence type="ECO:0000259" key="10">
    <source>
        <dbReference type="Pfam" id="PF13793"/>
    </source>
</evidence>
<evidence type="ECO:0000256" key="4">
    <source>
        <dbReference type="ARBA" id="ARBA00022679"/>
    </source>
</evidence>
<dbReference type="Pfam" id="PF13793">
    <property type="entry name" value="Pribosyltran_N"/>
    <property type="match status" value="1"/>
</dbReference>
<dbReference type="Pfam" id="PF14572">
    <property type="entry name" value="Pribosyl_synth"/>
    <property type="match status" value="1"/>
</dbReference>
<reference evidence="11 12" key="1">
    <citation type="submission" date="2024-04" db="EMBL/GenBank/DDBJ databases">
        <title>Tritrichomonas musculus Genome.</title>
        <authorList>
            <person name="Alves-Ferreira E."/>
            <person name="Grigg M."/>
            <person name="Lorenzi H."/>
            <person name="Galac M."/>
        </authorList>
    </citation>
    <scope>NUCLEOTIDE SEQUENCE [LARGE SCALE GENOMIC DNA]</scope>
    <source>
        <strain evidence="11 12">EAF2021</strain>
    </source>
</reference>
<evidence type="ECO:0000256" key="6">
    <source>
        <dbReference type="ARBA" id="ARBA00022741"/>
    </source>
</evidence>
<gene>
    <name evidence="11" type="ORF">M9Y10_009876</name>
</gene>
<dbReference type="SMART" id="SM01400">
    <property type="entry name" value="Pribosyltran_N"/>
    <property type="match status" value="1"/>
</dbReference>
<keyword evidence="6" id="KW-0547">Nucleotide-binding</keyword>
<dbReference type="CDD" id="cd06223">
    <property type="entry name" value="PRTases_typeI"/>
    <property type="match status" value="1"/>
</dbReference>
<dbReference type="InterPro" id="IPR029057">
    <property type="entry name" value="PRTase-like"/>
</dbReference>
<comment type="caution">
    <text evidence="11">The sequence shown here is derived from an EMBL/GenBank/DDBJ whole genome shotgun (WGS) entry which is preliminary data.</text>
</comment>
<keyword evidence="12" id="KW-1185">Reference proteome</keyword>
<comment type="pathway">
    <text evidence="1">Metabolic intermediate biosynthesis; 5-phospho-alpha-D-ribose 1-diphosphate biosynthesis; 5-phospho-alpha-D-ribose 1-diphosphate from D-ribose 5-phosphate (route I): step 1/1.</text>
</comment>
<comment type="similarity">
    <text evidence="2">Belongs to the ribose-phosphate pyrophosphokinase family.</text>
</comment>
<protein>
    <recommendedName>
        <fullName evidence="3">ribose-phosphate diphosphokinase</fullName>
        <ecNumber evidence="3">2.7.6.1</ecNumber>
    </recommendedName>
</protein>
<dbReference type="InterPro" id="IPR005946">
    <property type="entry name" value="Rib-P_diPkinase"/>
</dbReference>
<accession>A0ABR2IPL9</accession>
<dbReference type="PANTHER" id="PTHR10210:SF32">
    <property type="entry name" value="RIBOSE-PHOSPHATE PYROPHOSPHOKINASE 2"/>
    <property type="match status" value="1"/>
</dbReference>
<evidence type="ECO:0000256" key="7">
    <source>
        <dbReference type="ARBA" id="ARBA00022777"/>
    </source>
</evidence>
<dbReference type="EMBL" id="JAPFFF010000015">
    <property type="protein sequence ID" value="KAK8866908.1"/>
    <property type="molecule type" value="Genomic_DNA"/>
</dbReference>
<comment type="catalytic activity">
    <reaction evidence="9">
        <text>D-ribose 5-phosphate + ATP = 5-phospho-alpha-D-ribose 1-diphosphate + AMP + H(+)</text>
        <dbReference type="Rhea" id="RHEA:15609"/>
        <dbReference type="ChEBI" id="CHEBI:15378"/>
        <dbReference type="ChEBI" id="CHEBI:30616"/>
        <dbReference type="ChEBI" id="CHEBI:58017"/>
        <dbReference type="ChEBI" id="CHEBI:78346"/>
        <dbReference type="ChEBI" id="CHEBI:456215"/>
        <dbReference type="EC" id="2.7.6.1"/>
    </reaction>
</comment>
<keyword evidence="7" id="KW-0418">Kinase</keyword>
<keyword evidence="8" id="KW-0067">ATP-binding</keyword>
<dbReference type="Proteomes" id="UP001470230">
    <property type="component" value="Unassembled WGS sequence"/>
</dbReference>
<dbReference type="SUPFAM" id="SSF53271">
    <property type="entry name" value="PRTase-like"/>
    <property type="match status" value="2"/>
</dbReference>
<dbReference type="InterPro" id="IPR000836">
    <property type="entry name" value="PRTase_dom"/>
</dbReference>
<keyword evidence="5" id="KW-0545">Nucleotide biosynthesis</keyword>
<evidence type="ECO:0000313" key="12">
    <source>
        <dbReference type="Proteomes" id="UP001470230"/>
    </source>
</evidence>
<evidence type="ECO:0000256" key="8">
    <source>
        <dbReference type="ARBA" id="ARBA00022840"/>
    </source>
</evidence>